<dbReference type="InterPro" id="IPR053137">
    <property type="entry name" value="NLR-like"/>
</dbReference>
<dbReference type="InterPro" id="IPR011990">
    <property type="entry name" value="TPR-like_helical_dom_sf"/>
</dbReference>
<dbReference type="PROSITE" id="PS50011">
    <property type="entry name" value="PROTEIN_KINASE_DOM"/>
    <property type="match status" value="1"/>
</dbReference>
<dbReference type="CDD" id="cd00180">
    <property type="entry name" value="PKc"/>
    <property type="match status" value="1"/>
</dbReference>
<proteinExistence type="predicted"/>
<feature type="region of interest" description="Disordered" evidence="1">
    <location>
        <begin position="499"/>
        <end position="525"/>
    </location>
</feature>
<dbReference type="Pfam" id="PF13424">
    <property type="entry name" value="TPR_12"/>
    <property type="match status" value="2"/>
</dbReference>
<dbReference type="GO" id="GO:0005524">
    <property type="term" value="F:ATP binding"/>
    <property type="evidence" value="ECO:0007669"/>
    <property type="project" value="InterPro"/>
</dbReference>
<dbReference type="InterPro" id="IPR000719">
    <property type="entry name" value="Prot_kinase_dom"/>
</dbReference>
<feature type="compositionally biased region" description="Polar residues" evidence="1">
    <location>
        <begin position="670"/>
        <end position="679"/>
    </location>
</feature>
<dbReference type="Gene3D" id="1.10.510.10">
    <property type="entry name" value="Transferase(Phosphotransferase) domain 1"/>
    <property type="match status" value="1"/>
</dbReference>
<feature type="region of interest" description="Disordered" evidence="1">
    <location>
        <begin position="541"/>
        <end position="609"/>
    </location>
</feature>
<gene>
    <name evidence="3" type="ORF">CSOL1703_00009754</name>
</gene>
<dbReference type="Pfam" id="PF13374">
    <property type="entry name" value="TPR_10"/>
    <property type="match status" value="1"/>
</dbReference>
<evidence type="ECO:0000256" key="1">
    <source>
        <dbReference type="SAM" id="MobiDB-lite"/>
    </source>
</evidence>
<feature type="compositionally biased region" description="Polar residues" evidence="1">
    <location>
        <begin position="419"/>
        <end position="436"/>
    </location>
</feature>
<organism evidence="3 4">
    <name type="scientific">Clonostachys solani</name>
    <dbReference type="NCBI Taxonomy" id="160281"/>
    <lineage>
        <taxon>Eukaryota</taxon>
        <taxon>Fungi</taxon>
        <taxon>Dikarya</taxon>
        <taxon>Ascomycota</taxon>
        <taxon>Pezizomycotina</taxon>
        <taxon>Sordariomycetes</taxon>
        <taxon>Hypocreomycetidae</taxon>
        <taxon>Hypocreales</taxon>
        <taxon>Bionectriaceae</taxon>
        <taxon>Clonostachys</taxon>
    </lineage>
</organism>
<feature type="region of interest" description="Disordered" evidence="1">
    <location>
        <begin position="326"/>
        <end position="383"/>
    </location>
</feature>
<dbReference type="PANTHER" id="PTHR46082">
    <property type="entry name" value="ATP/GTP-BINDING PROTEIN-RELATED"/>
    <property type="match status" value="1"/>
</dbReference>
<dbReference type="Gene3D" id="1.25.40.10">
    <property type="entry name" value="Tetratricopeptide repeat domain"/>
    <property type="match status" value="4"/>
</dbReference>
<name>A0A9N9W377_9HYPO</name>
<dbReference type="SUPFAM" id="SSF56112">
    <property type="entry name" value="Protein kinase-like (PK-like)"/>
    <property type="match status" value="1"/>
</dbReference>
<dbReference type="Proteomes" id="UP000775872">
    <property type="component" value="Unassembled WGS sequence"/>
</dbReference>
<evidence type="ECO:0000313" key="4">
    <source>
        <dbReference type="Proteomes" id="UP000775872"/>
    </source>
</evidence>
<dbReference type="OrthoDB" id="5979581at2759"/>
<feature type="region of interest" description="Disordered" evidence="1">
    <location>
        <begin position="418"/>
        <end position="472"/>
    </location>
</feature>
<feature type="compositionally biased region" description="Polar residues" evidence="1">
    <location>
        <begin position="586"/>
        <end position="596"/>
    </location>
</feature>
<dbReference type="SUPFAM" id="SSF48452">
    <property type="entry name" value="TPR-like"/>
    <property type="match status" value="3"/>
</dbReference>
<dbReference type="InterPro" id="IPR011009">
    <property type="entry name" value="Kinase-like_dom_sf"/>
</dbReference>
<feature type="domain" description="Protein kinase" evidence="2">
    <location>
        <begin position="48"/>
        <end position="322"/>
    </location>
</feature>
<dbReference type="PANTHER" id="PTHR46082:SF6">
    <property type="entry name" value="AAA+ ATPASE DOMAIN-CONTAINING PROTEIN-RELATED"/>
    <property type="match status" value="1"/>
</dbReference>
<feature type="compositionally biased region" description="Polar residues" evidence="1">
    <location>
        <begin position="458"/>
        <end position="468"/>
    </location>
</feature>
<feature type="compositionally biased region" description="Polar residues" evidence="1">
    <location>
        <begin position="541"/>
        <end position="563"/>
    </location>
</feature>
<sequence length="1475" mass="166372">MSTPHILGGDLSELVRDSRLDVIFERGCTIHPRAAATRRENYSHEKWFPHQNPVGKGGMGLVYVEERERAGSRPVSLRAVKKIQLSGRPEQKKMIRRELEAMFKFSQPRFKGLFIQPYGWFLSGDYVHIAMEYYELGDLQKYLDHPSTCPNGRLPEHEVGSIASQILDALYVMHQHNFSHWDLKPANLLIKQQPPNPWLIKLGDFGISKRGEAISNFTSLAGTIDYMPPEHHGYRSRSGGDNSRAVDMWAFGYTIFRLLTGKGMFRDGQERHSFFSNTSPFPDHVLRNLQISEDGISFLRKLVVVDPGARIDAETASRDPWIEKYDQEQHQHPQQHASVAGPRHTSHYQSGGNPPNPIPAVDVHSHTSSTDTTLYPGCPSPFPNRLSTTESQLYTVSSQSTRASAAWPTASYIAPNHHPISSNGGNNTVSRQSTGASAAWPTATYTAPGHNPSPLDGSDTTVSSQTTRAPAEWTTATHKAPNHNPNILDRGNTMVSSQSVQASAASPTVKRITPSDGLDFLDGGNSMARKDDAELFFADASSQHSSNRPHSVSMSTPTAQTYPLNPGHDATIARRSVHGPSVYAPDSSQPKSTPSPSAKGPPRFTPAPLAVSQDLTAPSEQYPLFRQSLNLSQHEYPSKSHHEPSTNSAEQTWSADLPIGPSRPGEDNAVPTNSDQLDASVNDRPDVPYGDRVQKAFVIEQLEKLRVQDHFDEKYKEITNGDYEPRTLPERLQMIEELEKVLGKDHLIVIDARCVIAKEAIDEEGNLFEAVRTYQRALLVKKKMFGSDDARTLHSMHDLGDALSHYYKFEEAEPICREALQQRRRILGPSNIDTIESLGALAACLQGQENFSEATPMFQEVVEVRKRFLGPTDKRTVDAMVSLGICLNREGRVHDAEPILREAVQIIKREPDSYEKRAPDAVHVLCLTLCQQSRVKEAERLLREDSDQRNPENFCTMENLHWLCFALNALEHYQEAQPMWKRLVKKLEWSLGRGNITSMRTKQEYVQHLINLGDKKKALKKSREVFERRTEVLGTTHPDTLHTMQWLGHLLLTEEGPTEEGLQVCHSAYRLTEEAWGAYHPNTFTTSFWLGDVLIRTGSIKEGREILEALLHKQELTFGKAHGDVIVTRDRIAASFLDEGDNANAEQSFRQIVQLKEIELGVDEPATIDAIYNLADFLDQSGKFYEAEVLFRKVRAHRERNLGQHHPETLAAVTALGRALYSTNQYAEAEQVFRTALHAYEGRANDEVMQANLQECLAVTLTCLMRHSEAEKHYYWAWLLRKNAVGENDETTLEYMVKYALYLKDIQQRADEAETLIQDAVRLYEELLGAEHPKTQDIMATYVNLLLENHNYTKAIEVVKEIRSYEEHTISKYSPEFHTTMLCLGHSYSLNQQFRSAYETYTELLELQKQSLGDHDAATLETLHRLAGVRMEQGAYIEAMGLASKVAKLRSQYLTDGSWKESLRLEEECKERLLR</sequence>
<keyword evidence="4" id="KW-1185">Reference proteome</keyword>
<evidence type="ECO:0000259" key="2">
    <source>
        <dbReference type="PROSITE" id="PS50011"/>
    </source>
</evidence>
<protein>
    <recommendedName>
        <fullName evidence="2">Protein kinase domain-containing protein</fullName>
    </recommendedName>
</protein>
<feature type="region of interest" description="Disordered" evidence="1">
    <location>
        <begin position="634"/>
        <end position="686"/>
    </location>
</feature>
<dbReference type="EMBL" id="CABFOC020000005">
    <property type="protein sequence ID" value="CAH0043993.1"/>
    <property type="molecule type" value="Genomic_DNA"/>
</dbReference>
<feature type="compositionally biased region" description="Polar residues" evidence="1">
    <location>
        <begin position="645"/>
        <end position="654"/>
    </location>
</feature>
<dbReference type="SMART" id="SM00028">
    <property type="entry name" value="TPR"/>
    <property type="match status" value="7"/>
</dbReference>
<accession>A0A9N9W377</accession>
<reference evidence="3" key="1">
    <citation type="submission" date="2021-10" db="EMBL/GenBank/DDBJ databases">
        <authorList>
            <person name="Piombo E."/>
        </authorList>
    </citation>
    <scope>NUCLEOTIDE SEQUENCE</scope>
</reference>
<comment type="caution">
    <text evidence="3">The sequence shown here is derived from an EMBL/GenBank/DDBJ whole genome shotgun (WGS) entry which is preliminary data.</text>
</comment>
<dbReference type="InterPro" id="IPR008271">
    <property type="entry name" value="Ser/Thr_kinase_AS"/>
</dbReference>
<dbReference type="PROSITE" id="PS00108">
    <property type="entry name" value="PROTEIN_KINASE_ST"/>
    <property type="match status" value="1"/>
</dbReference>
<dbReference type="SMART" id="SM00220">
    <property type="entry name" value="S_TKc"/>
    <property type="match status" value="1"/>
</dbReference>
<dbReference type="Pfam" id="PF00069">
    <property type="entry name" value="Pkinase"/>
    <property type="match status" value="1"/>
</dbReference>
<dbReference type="InterPro" id="IPR019734">
    <property type="entry name" value="TPR_rpt"/>
</dbReference>
<evidence type="ECO:0000313" key="3">
    <source>
        <dbReference type="EMBL" id="CAH0043993.1"/>
    </source>
</evidence>
<dbReference type="GO" id="GO:0004672">
    <property type="term" value="F:protein kinase activity"/>
    <property type="evidence" value="ECO:0007669"/>
    <property type="project" value="InterPro"/>
</dbReference>